<dbReference type="PANTHER" id="PTHR38248:SF2">
    <property type="entry name" value="FUNK1 11"/>
    <property type="match status" value="1"/>
</dbReference>
<feature type="domain" description="Protein kinase" evidence="1">
    <location>
        <begin position="1"/>
        <end position="263"/>
    </location>
</feature>
<dbReference type="InterPro" id="IPR011009">
    <property type="entry name" value="Kinase-like_dom_sf"/>
</dbReference>
<accession>A0A9P7FSU8</accession>
<dbReference type="Gene3D" id="1.10.510.10">
    <property type="entry name" value="Transferase(Phosphotransferase) domain 1"/>
    <property type="match status" value="1"/>
</dbReference>
<reference evidence="2" key="2">
    <citation type="submission" date="2021-10" db="EMBL/GenBank/DDBJ databases">
        <title>Phylogenomics reveals ancestral predisposition of the termite-cultivated fungus Termitomyces towards a domesticated lifestyle.</title>
        <authorList>
            <person name="Auxier B."/>
            <person name="Grum-Grzhimaylo A."/>
            <person name="Cardenas M.E."/>
            <person name="Lodge J.D."/>
            <person name="Laessoe T."/>
            <person name="Pedersen O."/>
            <person name="Smith M.E."/>
            <person name="Kuyper T.W."/>
            <person name="Franco-Molano E.A."/>
            <person name="Baroni T.J."/>
            <person name="Aanen D.K."/>
        </authorList>
    </citation>
    <scope>NUCLEOTIDE SEQUENCE</scope>
    <source>
        <strain evidence="2">D49</strain>
    </source>
</reference>
<dbReference type="GO" id="GO:0005524">
    <property type="term" value="F:ATP binding"/>
    <property type="evidence" value="ECO:0007669"/>
    <property type="project" value="InterPro"/>
</dbReference>
<dbReference type="PANTHER" id="PTHR38248">
    <property type="entry name" value="FUNK1 6"/>
    <property type="match status" value="1"/>
</dbReference>
<organism evidence="2 3">
    <name type="scientific">Sphagnurus paluster</name>
    <dbReference type="NCBI Taxonomy" id="117069"/>
    <lineage>
        <taxon>Eukaryota</taxon>
        <taxon>Fungi</taxon>
        <taxon>Dikarya</taxon>
        <taxon>Basidiomycota</taxon>
        <taxon>Agaricomycotina</taxon>
        <taxon>Agaricomycetes</taxon>
        <taxon>Agaricomycetidae</taxon>
        <taxon>Agaricales</taxon>
        <taxon>Tricholomatineae</taxon>
        <taxon>Lyophyllaceae</taxon>
        <taxon>Sphagnurus</taxon>
    </lineage>
</organism>
<dbReference type="EMBL" id="JABCKI010005936">
    <property type="protein sequence ID" value="KAG5636424.1"/>
    <property type="molecule type" value="Genomic_DNA"/>
</dbReference>
<dbReference type="GO" id="GO:0004672">
    <property type="term" value="F:protein kinase activity"/>
    <property type="evidence" value="ECO:0007669"/>
    <property type="project" value="InterPro"/>
</dbReference>
<dbReference type="Pfam" id="PF17667">
    <property type="entry name" value="Pkinase_fungal"/>
    <property type="match status" value="1"/>
</dbReference>
<evidence type="ECO:0000313" key="3">
    <source>
        <dbReference type="Proteomes" id="UP000717328"/>
    </source>
</evidence>
<sequence>MKHAKIRHLASFDAAYAFDVMMKLYGKLWMVGDVERFQEVFVDCVEFKILSSGHYHAYKKGRVLHRDLSENNLTFKEDDELEGGVKGILNDSDMASKIDQQVKSSTARHRTGTLPFIARDLLVDGNPPPHHYRHDLESFFYILVWAALRYDFKSGARLPIPNGIQEWQSTMERANNAKNTMITSAATFKLIISHVQPQSRDKLVPWIISVRLLFLEASYAEARGLDECDEKTLGGWITFEKFMEALGREPRPPEPLHVASATS</sequence>
<proteinExistence type="predicted"/>
<dbReference type="PROSITE" id="PS50011">
    <property type="entry name" value="PROTEIN_KINASE_DOM"/>
    <property type="match status" value="1"/>
</dbReference>
<reference evidence="2" key="1">
    <citation type="submission" date="2021-02" db="EMBL/GenBank/DDBJ databases">
        <authorList>
            <person name="Nieuwenhuis M."/>
            <person name="Van De Peppel L.J.J."/>
        </authorList>
    </citation>
    <scope>NUCLEOTIDE SEQUENCE</scope>
    <source>
        <strain evidence="2">D49</strain>
    </source>
</reference>
<dbReference type="SUPFAM" id="SSF56112">
    <property type="entry name" value="Protein kinase-like (PK-like)"/>
    <property type="match status" value="1"/>
</dbReference>
<gene>
    <name evidence="2" type="ORF">H0H81_008134</name>
</gene>
<keyword evidence="3" id="KW-1185">Reference proteome</keyword>
<name>A0A9P7FSU8_9AGAR</name>
<dbReference type="AlphaFoldDB" id="A0A9P7FSU8"/>
<comment type="caution">
    <text evidence="2">The sequence shown here is derived from an EMBL/GenBank/DDBJ whole genome shotgun (WGS) entry which is preliminary data.</text>
</comment>
<dbReference type="OrthoDB" id="5569250at2759"/>
<dbReference type="Proteomes" id="UP000717328">
    <property type="component" value="Unassembled WGS sequence"/>
</dbReference>
<evidence type="ECO:0000313" key="2">
    <source>
        <dbReference type="EMBL" id="KAG5636424.1"/>
    </source>
</evidence>
<protein>
    <recommendedName>
        <fullName evidence="1">Protein kinase domain-containing protein</fullName>
    </recommendedName>
</protein>
<evidence type="ECO:0000259" key="1">
    <source>
        <dbReference type="PROSITE" id="PS50011"/>
    </source>
</evidence>
<dbReference type="InterPro" id="IPR040976">
    <property type="entry name" value="Pkinase_fungal"/>
</dbReference>
<dbReference type="InterPro" id="IPR000719">
    <property type="entry name" value="Prot_kinase_dom"/>
</dbReference>